<dbReference type="RefSeq" id="XP_009543607.1">
    <property type="nucleotide sequence ID" value="XM_009545312.1"/>
</dbReference>
<name>W4KFQ2_HETIT</name>
<comment type="similarity">
    <text evidence="1">Belongs to the EFR3 family.</text>
</comment>
<dbReference type="SUPFAM" id="SSF48371">
    <property type="entry name" value="ARM repeat"/>
    <property type="match status" value="1"/>
</dbReference>
<dbReference type="InParanoid" id="W4KFQ2"/>
<dbReference type="Pfam" id="PF21072">
    <property type="entry name" value="EFR3"/>
    <property type="match status" value="1"/>
</dbReference>
<sequence length="437" mass="48343">MHLPFTPHHVQLISACYPPSAALITSGPDYRPNAQELSRLTYYAANTPGKIHKLGSELEKRIRGECRKAQGGNSRSRASLLISLSVLRTLATECRRDISLLTPSLLATVDLTLDGLSSDLEVSAKVASLFTAWTTHTDGRLIGVDNDITKDYMSILNRFSHMSTFSSTNSDKEFQNRTRLVGLAALSGAVTSEALYSSTYFQSQVSTIVPALLANVHDLEVSVLESELIALKENPNSPYMAQFRSRPPAERRAASIHIHIDGDKGPSTADVSQTCLRALSSLFGHSNGSQATHIMEAVLESLDRWQSWERIDHCRWITRQATDWTQYQYRYAIPTRLVERLQQDQDVPMTTPLHNALAVMLTTIFTSPTPLINLSTSDIISILVTLVLRRCSIDPEDPVLPALVECIASVGTHVYYSDQIYDLASELVSRLVSVEAT</sequence>
<evidence type="ECO:0000256" key="1">
    <source>
        <dbReference type="ARBA" id="ARBA00010216"/>
    </source>
</evidence>
<feature type="non-terminal residue" evidence="2">
    <location>
        <position position="437"/>
    </location>
</feature>
<evidence type="ECO:0000313" key="2">
    <source>
        <dbReference type="EMBL" id="ETW83871.1"/>
    </source>
</evidence>
<dbReference type="Proteomes" id="UP000030671">
    <property type="component" value="Unassembled WGS sequence"/>
</dbReference>
<organism evidence="2 3">
    <name type="scientific">Heterobasidion irregulare (strain TC 32-1)</name>
    <dbReference type="NCBI Taxonomy" id="747525"/>
    <lineage>
        <taxon>Eukaryota</taxon>
        <taxon>Fungi</taxon>
        <taxon>Dikarya</taxon>
        <taxon>Basidiomycota</taxon>
        <taxon>Agaricomycotina</taxon>
        <taxon>Agaricomycetes</taxon>
        <taxon>Russulales</taxon>
        <taxon>Bondarzewiaceae</taxon>
        <taxon>Heterobasidion</taxon>
        <taxon>Heterobasidion annosum species complex</taxon>
    </lineage>
</organism>
<dbReference type="EMBL" id="KI925456">
    <property type="protein sequence ID" value="ETW83871.1"/>
    <property type="molecule type" value="Genomic_DNA"/>
</dbReference>
<dbReference type="KEGG" id="hir:HETIRDRAFT_438875"/>
<dbReference type="GO" id="GO:0072659">
    <property type="term" value="P:protein localization to plasma membrane"/>
    <property type="evidence" value="ECO:0007669"/>
    <property type="project" value="InterPro"/>
</dbReference>
<reference evidence="2 3" key="1">
    <citation type="journal article" date="2012" name="New Phytol.">
        <title>Insight into trade-off between wood decay and parasitism from the genome of a fungal forest pathogen.</title>
        <authorList>
            <person name="Olson A."/>
            <person name="Aerts A."/>
            <person name="Asiegbu F."/>
            <person name="Belbahri L."/>
            <person name="Bouzid O."/>
            <person name="Broberg A."/>
            <person name="Canback B."/>
            <person name="Coutinho P.M."/>
            <person name="Cullen D."/>
            <person name="Dalman K."/>
            <person name="Deflorio G."/>
            <person name="van Diepen L.T."/>
            <person name="Dunand C."/>
            <person name="Duplessis S."/>
            <person name="Durling M."/>
            <person name="Gonthier P."/>
            <person name="Grimwood J."/>
            <person name="Fossdal C.G."/>
            <person name="Hansson D."/>
            <person name="Henrissat B."/>
            <person name="Hietala A."/>
            <person name="Himmelstrand K."/>
            <person name="Hoffmeister D."/>
            <person name="Hogberg N."/>
            <person name="James T.Y."/>
            <person name="Karlsson M."/>
            <person name="Kohler A."/>
            <person name="Kues U."/>
            <person name="Lee Y.H."/>
            <person name="Lin Y.C."/>
            <person name="Lind M."/>
            <person name="Lindquist E."/>
            <person name="Lombard V."/>
            <person name="Lucas S."/>
            <person name="Lunden K."/>
            <person name="Morin E."/>
            <person name="Murat C."/>
            <person name="Park J."/>
            <person name="Raffaello T."/>
            <person name="Rouze P."/>
            <person name="Salamov A."/>
            <person name="Schmutz J."/>
            <person name="Solheim H."/>
            <person name="Stahlberg J."/>
            <person name="Velez H."/>
            <person name="de Vries R.P."/>
            <person name="Wiebenga A."/>
            <person name="Woodward S."/>
            <person name="Yakovlev I."/>
            <person name="Garbelotto M."/>
            <person name="Martin F."/>
            <person name="Grigoriev I.V."/>
            <person name="Stenlid J."/>
        </authorList>
    </citation>
    <scope>NUCLEOTIDE SEQUENCE [LARGE SCALE GENOMIC DNA]</scope>
    <source>
        <strain evidence="2 3">TC 32-1</strain>
    </source>
</reference>
<dbReference type="PANTHER" id="PTHR47766">
    <property type="entry name" value="PROTEIN EFR3"/>
    <property type="match status" value="1"/>
</dbReference>
<proteinExistence type="inferred from homology"/>
<accession>W4KFQ2</accession>
<dbReference type="eggNOG" id="KOG1877">
    <property type="taxonomic scope" value="Eukaryota"/>
</dbReference>
<protein>
    <submittedName>
        <fullName evidence="2">Uncharacterized protein</fullName>
    </submittedName>
</protein>
<evidence type="ECO:0000313" key="3">
    <source>
        <dbReference type="Proteomes" id="UP000030671"/>
    </source>
</evidence>
<dbReference type="AlphaFoldDB" id="W4KFQ2"/>
<dbReference type="PANTHER" id="PTHR47766:SF1">
    <property type="entry name" value="PROTEIN EFR3"/>
    <property type="match status" value="1"/>
</dbReference>
<dbReference type="InterPro" id="IPR016024">
    <property type="entry name" value="ARM-type_fold"/>
</dbReference>
<dbReference type="InterPro" id="IPR049150">
    <property type="entry name" value="EFR3_HEAT-like_rpt"/>
</dbReference>
<dbReference type="STRING" id="747525.W4KFQ2"/>
<keyword evidence="3" id="KW-1185">Reference proteome</keyword>
<dbReference type="GeneID" id="20675086"/>
<dbReference type="OrthoDB" id="274691at2759"/>
<dbReference type="HOGENOM" id="CLU_029711_0_0_1"/>
<gene>
    <name evidence="2" type="ORF">HETIRDRAFT_438875</name>
</gene>
<dbReference type="FunCoup" id="W4KFQ2">
    <property type="interactions" value="1"/>
</dbReference>
<dbReference type="InterPro" id="IPR039786">
    <property type="entry name" value="EFR3"/>
</dbReference>